<keyword evidence="2" id="KW-1003">Cell membrane</keyword>
<keyword evidence="4 6" id="KW-1133">Transmembrane helix</keyword>
<dbReference type="eggNOG" id="COG1295">
    <property type="taxonomic scope" value="Bacteria"/>
</dbReference>
<sequence>MKKLRQRLTYWQQKTAPLVTAYQEANISKNSVVVAYYALLSIFPLLIFLGNLLPFLNIPVNEVLSYIEALVPASIYRTLATQIKGFLTEGSGGLLSLGAVITLWSASRGIVSLRDSINQSYGIKTPQNALLARLLSLILTLFFVLVMILLVLVFGFGQDVLDYIVPRLGLSDVIVQVFAQLKLPVTGLMLLALLLLLFYFLPNARLHLRCVLPGTLLTAAGWLILAQFFALYVRYFARSVSSYGAIGTFIVLMFWLVFIAQILLLSAFLNRLTEEHFYGKIQPIPGKLRDWWERWRSKKA</sequence>
<dbReference type="EMBL" id="AZCN01000003">
    <property type="protein sequence ID" value="KRK19109.1"/>
    <property type="molecule type" value="Genomic_DNA"/>
</dbReference>
<dbReference type="GO" id="GO:0005886">
    <property type="term" value="C:plasma membrane"/>
    <property type="evidence" value="ECO:0007669"/>
    <property type="project" value="UniProtKB-SubCell"/>
</dbReference>
<evidence type="ECO:0000256" key="4">
    <source>
        <dbReference type="ARBA" id="ARBA00022989"/>
    </source>
</evidence>
<dbReference type="PANTHER" id="PTHR30213">
    <property type="entry name" value="INNER MEMBRANE PROTEIN YHJD"/>
    <property type="match status" value="1"/>
</dbReference>
<evidence type="ECO:0000256" key="1">
    <source>
        <dbReference type="ARBA" id="ARBA00004651"/>
    </source>
</evidence>
<reference evidence="7 8" key="1">
    <citation type="journal article" date="2015" name="Genome Announc.">
        <title>Expanding the biotechnology potential of lactobacilli through comparative genomics of 213 strains and associated genera.</title>
        <authorList>
            <person name="Sun Z."/>
            <person name="Harris H.M."/>
            <person name="McCann A."/>
            <person name="Guo C."/>
            <person name="Argimon S."/>
            <person name="Zhang W."/>
            <person name="Yang X."/>
            <person name="Jeffery I.B."/>
            <person name="Cooney J.C."/>
            <person name="Kagawa T.F."/>
            <person name="Liu W."/>
            <person name="Song Y."/>
            <person name="Salvetti E."/>
            <person name="Wrobel A."/>
            <person name="Rasinkangas P."/>
            <person name="Parkhill J."/>
            <person name="Rea M.C."/>
            <person name="O'Sullivan O."/>
            <person name="Ritari J."/>
            <person name="Douillard F.P."/>
            <person name="Paul Ross R."/>
            <person name="Yang R."/>
            <person name="Briner A.E."/>
            <person name="Felis G.E."/>
            <person name="de Vos W.M."/>
            <person name="Barrangou R."/>
            <person name="Klaenhammer T.R."/>
            <person name="Caufield P.W."/>
            <person name="Cui Y."/>
            <person name="Zhang H."/>
            <person name="O'Toole P.W."/>
        </authorList>
    </citation>
    <scope>NUCLEOTIDE SEQUENCE [LARGE SCALE GENOMIC DNA]</scope>
    <source>
        <strain evidence="7 8">DSM 20001</strain>
    </source>
</reference>
<evidence type="ECO:0000313" key="7">
    <source>
        <dbReference type="EMBL" id="KRK19109.1"/>
    </source>
</evidence>
<evidence type="ECO:0000313" key="8">
    <source>
        <dbReference type="Proteomes" id="UP000051181"/>
    </source>
</evidence>
<name>A0A0R1FBQ9_9LACO</name>
<keyword evidence="3 6" id="KW-0812">Transmembrane</keyword>
<feature type="transmembrane region" description="Helical" evidence="6">
    <location>
        <begin position="211"/>
        <end position="233"/>
    </location>
</feature>
<dbReference type="AlphaFoldDB" id="A0A0R1FBQ9"/>
<evidence type="ECO:0000256" key="2">
    <source>
        <dbReference type="ARBA" id="ARBA00022475"/>
    </source>
</evidence>
<feature type="transmembrane region" description="Helical" evidence="6">
    <location>
        <begin position="134"/>
        <end position="157"/>
    </location>
</feature>
<dbReference type="GeneID" id="65915885"/>
<comment type="subcellular location">
    <subcellularLocation>
        <location evidence="1">Cell membrane</location>
        <topology evidence="1">Multi-pass membrane protein</topology>
    </subcellularLocation>
</comment>
<dbReference type="Proteomes" id="UP000051181">
    <property type="component" value="Unassembled WGS sequence"/>
</dbReference>
<organism evidence="7 8">
    <name type="scientific">Loigolactobacillus coryniformis subsp. coryniformis KCTC 3167 = DSM 20001</name>
    <dbReference type="NCBI Taxonomy" id="913848"/>
    <lineage>
        <taxon>Bacteria</taxon>
        <taxon>Bacillati</taxon>
        <taxon>Bacillota</taxon>
        <taxon>Bacilli</taxon>
        <taxon>Lactobacillales</taxon>
        <taxon>Lactobacillaceae</taxon>
        <taxon>Loigolactobacillus</taxon>
    </lineage>
</organism>
<proteinExistence type="predicted"/>
<dbReference type="InterPro" id="IPR017039">
    <property type="entry name" value="Virul_fac_BrkB"/>
</dbReference>
<feature type="transmembrane region" description="Helical" evidence="6">
    <location>
        <begin position="94"/>
        <end position="113"/>
    </location>
</feature>
<dbReference type="PIRSF" id="PIRSF035875">
    <property type="entry name" value="RNase_BN"/>
    <property type="match status" value="1"/>
</dbReference>
<feature type="transmembrane region" description="Helical" evidence="6">
    <location>
        <begin position="177"/>
        <end position="199"/>
    </location>
</feature>
<protein>
    <submittedName>
        <fullName evidence="7">Ribonuclease</fullName>
    </submittedName>
</protein>
<dbReference type="PATRIC" id="fig|913848.6.peg.1184"/>
<comment type="caution">
    <text evidence="7">The sequence shown here is derived from an EMBL/GenBank/DDBJ whole genome shotgun (WGS) entry which is preliminary data.</text>
</comment>
<dbReference type="Pfam" id="PF03631">
    <property type="entry name" value="Virul_fac_BrkB"/>
    <property type="match status" value="1"/>
</dbReference>
<keyword evidence="5 6" id="KW-0472">Membrane</keyword>
<dbReference type="NCBIfam" id="TIGR00765">
    <property type="entry name" value="yihY_not_rbn"/>
    <property type="match status" value="1"/>
</dbReference>
<evidence type="ECO:0000256" key="3">
    <source>
        <dbReference type="ARBA" id="ARBA00022692"/>
    </source>
</evidence>
<evidence type="ECO:0000256" key="6">
    <source>
        <dbReference type="SAM" id="Phobius"/>
    </source>
</evidence>
<gene>
    <name evidence="7" type="ORF">FD22_GL001147</name>
</gene>
<feature type="transmembrane region" description="Helical" evidence="6">
    <location>
        <begin position="34"/>
        <end position="56"/>
    </location>
</feature>
<dbReference type="RefSeq" id="WP_010011369.1">
    <property type="nucleotide sequence ID" value="NZ_AZCN01000003.1"/>
</dbReference>
<feature type="transmembrane region" description="Helical" evidence="6">
    <location>
        <begin position="245"/>
        <end position="269"/>
    </location>
</feature>
<accession>A0A0R1FBQ9</accession>
<dbReference type="PANTHER" id="PTHR30213:SF0">
    <property type="entry name" value="UPF0761 MEMBRANE PROTEIN YIHY"/>
    <property type="match status" value="1"/>
</dbReference>
<evidence type="ECO:0000256" key="5">
    <source>
        <dbReference type="ARBA" id="ARBA00023136"/>
    </source>
</evidence>